<protein>
    <submittedName>
        <fullName evidence="1">Uncharacterized protein</fullName>
    </submittedName>
</protein>
<proteinExistence type="predicted"/>
<accession>A0A0K1QUH8</accession>
<gene>
    <name evidence="1" type="ORF">B723_24430</name>
</gene>
<evidence type="ECO:0000313" key="1">
    <source>
        <dbReference type="EMBL" id="AKV09368.1"/>
    </source>
</evidence>
<name>A0A0K1QUH8_PSEFL</name>
<dbReference type="Proteomes" id="UP000017175">
    <property type="component" value="Chromosome"/>
</dbReference>
<evidence type="ECO:0000313" key="2">
    <source>
        <dbReference type="Proteomes" id="UP000017175"/>
    </source>
</evidence>
<dbReference type="OrthoDB" id="7001396at2"/>
<organism evidence="1 2">
    <name type="scientific">Pseudomonas fluorescens NCIMB 11764</name>
    <dbReference type="NCBI Taxonomy" id="1221522"/>
    <lineage>
        <taxon>Bacteria</taxon>
        <taxon>Pseudomonadati</taxon>
        <taxon>Pseudomonadota</taxon>
        <taxon>Gammaproteobacteria</taxon>
        <taxon>Pseudomonadales</taxon>
        <taxon>Pseudomonadaceae</taxon>
        <taxon>Pseudomonas</taxon>
    </lineage>
</organism>
<dbReference type="EMBL" id="CP010945">
    <property type="protein sequence ID" value="AKV09368.1"/>
    <property type="molecule type" value="Genomic_DNA"/>
</dbReference>
<reference evidence="1 2" key="1">
    <citation type="journal article" date="2012" name="J. Bacteriol.">
        <title>Draft genome sequence of the cyanide-utilizing bacterium Pseudomonas fluorescens strain NCIMB 11764.</title>
        <authorList>
            <person name="Vilo C.A."/>
            <person name="Benedik M.J."/>
            <person name="Kunz D.A."/>
            <person name="Dong Q."/>
        </authorList>
    </citation>
    <scope>NUCLEOTIDE SEQUENCE [LARGE SCALE GENOMIC DNA]</scope>
    <source>
        <strain evidence="1 2">NCIMB 11764</strain>
    </source>
</reference>
<dbReference type="RefSeq" id="WP_017339360.1">
    <property type="nucleotide sequence ID" value="NZ_CP010945.1"/>
</dbReference>
<sequence>MLELSAEQLEQLDHIRQDEVIDKLLLEVRQQDPAWFAKVGEPKASAYLRQLRDEAEAFGIVAPEETELFMRYGLYKPGFQTSPGFVEWMQRPVADTPEQRFRDYDSVMQYIDSLKEWPRAK</sequence>
<dbReference type="AlphaFoldDB" id="A0A0K1QUH8"/>